<dbReference type="InterPro" id="IPR009057">
    <property type="entry name" value="Homeodomain-like_sf"/>
</dbReference>
<dbReference type="InterPro" id="IPR001647">
    <property type="entry name" value="HTH_TetR"/>
</dbReference>
<evidence type="ECO:0000256" key="2">
    <source>
        <dbReference type="ARBA" id="ARBA00023125"/>
    </source>
</evidence>
<evidence type="ECO:0000256" key="4">
    <source>
        <dbReference type="PROSITE-ProRule" id="PRU00335"/>
    </source>
</evidence>
<feature type="domain" description="HTH tetR-type" evidence="5">
    <location>
        <begin position="14"/>
        <end position="74"/>
    </location>
</feature>
<dbReference type="SUPFAM" id="SSF48498">
    <property type="entry name" value="Tetracyclin repressor-like, C-terminal domain"/>
    <property type="match status" value="1"/>
</dbReference>
<evidence type="ECO:0000259" key="5">
    <source>
        <dbReference type="PROSITE" id="PS50977"/>
    </source>
</evidence>
<dbReference type="PRINTS" id="PR00455">
    <property type="entry name" value="HTHTETR"/>
</dbReference>
<keyword evidence="1" id="KW-0805">Transcription regulation</keyword>
<keyword evidence="2 4" id="KW-0238">DNA-binding</keyword>
<evidence type="ECO:0000313" key="6">
    <source>
        <dbReference type="EMBL" id="KAB7849242.1"/>
    </source>
</evidence>
<dbReference type="PROSITE" id="PS50977">
    <property type="entry name" value="HTH_TETR_2"/>
    <property type="match status" value="1"/>
</dbReference>
<reference evidence="6 7" key="1">
    <citation type="journal article" date="2019" name="Microb. Cell Fact.">
        <title>Exploring novel herbicidin analogues by transcriptional regulator overexpression and MS/MS molecular networking.</title>
        <authorList>
            <person name="Shi Y."/>
            <person name="Gu R."/>
            <person name="Li Y."/>
            <person name="Wang X."/>
            <person name="Ren W."/>
            <person name="Li X."/>
            <person name="Wang L."/>
            <person name="Xie Y."/>
            <person name="Hong B."/>
        </authorList>
    </citation>
    <scope>NUCLEOTIDE SEQUENCE [LARGE SCALE GENOMIC DNA]</scope>
    <source>
        <strain evidence="6 7">US-43</strain>
    </source>
</reference>
<dbReference type="SUPFAM" id="SSF46689">
    <property type="entry name" value="Homeodomain-like"/>
    <property type="match status" value="1"/>
</dbReference>
<dbReference type="Proteomes" id="UP000327000">
    <property type="component" value="Unassembled WGS sequence"/>
</dbReference>
<dbReference type="InterPro" id="IPR036271">
    <property type="entry name" value="Tet_transcr_reg_TetR-rel_C_sf"/>
</dbReference>
<dbReference type="EMBL" id="VOKX01000010">
    <property type="protein sequence ID" value="KAB7849242.1"/>
    <property type="molecule type" value="Genomic_DNA"/>
</dbReference>
<gene>
    <name evidence="6" type="ORF">FRZ00_07415</name>
</gene>
<keyword evidence="7" id="KW-1185">Reference proteome</keyword>
<evidence type="ECO:0000256" key="1">
    <source>
        <dbReference type="ARBA" id="ARBA00023015"/>
    </source>
</evidence>
<dbReference type="Pfam" id="PF13305">
    <property type="entry name" value="TetR_C_33"/>
    <property type="match status" value="1"/>
</dbReference>
<protein>
    <submittedName>
        <fullName evidence="6">TetR family transcriptional regulator</fullName>
    </submittedName>
</protein>
<proteinExistence type="predicted"/>
<dbReference type="GO" id="GO:0000976">
    <property type="term" value="F:transcription cis-regulatory region binding"/>
    <property type="evidence" value="ECO:0007669"/>
    <property type="project" value="TreeGrafter"/>
</dbReference>
<name>A0A5N5WBX0_STRMB</name>
<dbReference type="InterPro" id="IPR025996">
    <property type="entry name" value="MT1864/Rv1816-like_C"/>
</dbReference>
<dbReference type="GO" id="GO:0003700">
    <property type="term" value="F:DNA-binding transcription factor activity"/>
    <property type="evidence" value="ECO:0007669"/>
    <property type="project" value="TreeGrafter"/>
</dbReference>
<dbReference type="AlphaFoldDB" id="A0A5N5WBX0"/>
<dbReference type="PANTHER" id="PTHR30055:SF243">
    <property type="entry name" value="HTH-TYPE TRANSCRIPTIONAL REGULATOR RV1816"/>
    <property type="match status" value="1"/>
</dbReference>
<dbReference type="Gene3D" id="1.10.357.10">
    <property type="entry name" value="Tetracycline Repressor, domain 2"/>
    <property type="match status" value="1"/>
</dbReference>
<dbReference type="RefSeq" id="WP_152262896.1">
    <property type="nucleotide sequence ID" value="NZ_VOKX01000010.1"/>
</dbReference>
<keyword evidence="3" id="KW-0804">Transcription</keyword>
<organism evidence="6 7">
    <name type="scientific">Streptomyces mobaraensis</name>
    <name type="common">Streptoverticillium mobaraense</name>
    <dbReference type="NCBI Taxonomy" id="35621"/>
    <lineage>
        <taxon>Bacteria</taxon>
        <taxon>Bacillati</taxon>
        <taxon>Actinomycetota</taxon>
        <taxon>Actinomycetes</taxon>
        <taxon>Kitasatosporales</taxon>
        <taxon>Streptomycetaceae</taxon>
        <taxon>Streptomyces</taxon>
    </lineage>
</organism>
<feature type="DNA-binding region" description="H-T-H motif" evidence="4">
    <location>
        <begin position="37"/>
        <end position="56"/>
    </location>
</feature>
<dbReference type="InterPro" id="IPR050109">
    <property type="entry name" value="HTH-type_TetR-like_transc_reg"/>
</dbReference>
<evidence type="ECO:0000313" key="7">
    <source>
        <dbReference type="Proteomes" id="UP000327000"/>
    </source>
</evidence>
<dbReference type="Pfam" id="PF00440">
    <property type="entry name" value="TetR_N"/>
    <property type="match status" value="1"/>
</dbReference>
<evidence type="ECO:0000256" key="3">
    <source>
        <dbReference type="ARBA" id="ARBA00023163"/>
    </source>
</evidence>
<accession>A0A5N5WBX0</accession>
<sequence length="239" mass="25854">MTPHTQGRRARLRAQTTAEIKATALRLMSEGGPDAISLRAIAREMGMSASAVYSYFATRDDLITTLINDVYSALVDRAEAARDACPADDTAGRIQAWWRALRDWALAEPDGFRLVYGDPVAGYVAPAGGPAPRPSKRACLGLVELIAAAWPQAAPRQPPGDHAWSDFTPELAEEIRGHLPDVSPGAVALAFRVWGRMYGLIGLEVYGHLRPSLTDPGALYEAELRDLVVSLGLVAPERR</sequence>
<dbReference type="OrthoDB" id="3210322at2"/>
<dbReference type="PANTHER" id="PTHR30055">
    <property type="entry name" value="HTH-TYPE TRANSCRIPTIONAL REGULATOR RUTR"/>
    <property type="match status" value="1"/>
</dbReference>
<comment type="caution">
    <text evidence="6">The sequence shown here is derived from an EMBL/GenBank/DDBJ whole genome shotgun (WGS) entry which is preliminary data.</text>
</comment>